<evidence type="ECO:0000256" key="1">
    <source>
        <dbReference type="ARBA" id="ARBA00022729"/>
    </source>
</evidence>
<evidence type="ECO:0000256" key="2">
    <source>
        <dbReference type="ARBA" id="ARBA00023002"/>
    </source>
</evidence>
<keyword evidence="1 5" id="KW-0732">Signal</keyword>
<dbReference type="PANTHER" id="PTHR13887:SF14">
    <property type="entry name" value="DISULFIDE BOND FORMATION PROTEIN D"/>
    <property type="match status" value="1"/>
</dbReference>
<comment type="caution">
    <text evidence="7">The sequence shown here is derived from an EMBL/GenBank/DDBJ whole genome shotgun (WGS) entry which is preliminary data.</text>
</comment>
<evidence type="ECO:0000256" key="4">
    <source>
        <dbReference type="ARBA" id="ARBA00023284"/>
    </source>
</evidence>
<keyword evidence="3" id="KW-1015">Disulfide bond</keyword>
<dbReference type="CDD" id="cd03023">
    <property type="entry name" value="DsbA_Com1_like"/>
    <property type="match status" value="1"/>
</dbReference>
<dbReference type="PANTHER" id="PTHR13887">
    <property type="entry name" value="GLUTATHIONE S-TRANSFERASE KAPPA"/>
    <property type="match status" value="1"/>
</dbReference>
<dbReference type="Gene3D" id="3.40.30.10">
    <property type="entry name" value="Glutaredoxin"/>
    <property type="match status" value="1"/>
</dbReference>
<evidence type="ECO:0000313" key="8">
    <source>
        <dbReference type="Proteomes" id="UP000248975"/>
    </source>
</evidence>
<dbReference type="Proteomes" id="UP000248975">
    <property type="component" value="Unassembled WGS sequence"/>
</dbReference>
<dbReference type="PROSITE" id="PS51352">
    <property type="entry name" value="THIOREDOXIN_2"/>
    <property type="match status" value="1"/>
</dbReference>
<dbReference type="EMBL" id="QFQS01000001">
    <property type="protein sequence ID" value="PZR00208.1"/>
    <property type="molecule type" value="Genomic_DNA"/>
</dbReference>
<organism evidence="7 8">
    <name type="scientific">Cereibacter sphaeroides</name>
    <name type="common">Rhodobacter sphaeroides</name>
    <dbReference type="NCBI Taxonomy" id="1063"/>
    <lineage>
        <taxon>Bacteria</taxon>
        <taxon>Pseudomonadati</taxon>
        <taxon>Pseudomonadota</taxon>
        <taxon>Alphaproteobacteria</taxon>
        <taxon>Rhodobacterales</taxon>
        <taxon>Paracoccaceae</taxon>
        <taxon>Cereibacter</taxon>
    </lineage>
</organism>
<dbReference type="PROSITE" id="PS00194">
    <property type="entry name" value="THIOREDOXIN_1"/>
    <property type="match status" value="1"/>
</dbReference>
<feature type="domain" description="Thioredoxin" evidence="6">
    <location>
        <begin position="55"/>
        <end position="240"/>
    </location>
</feature>
<feature type="chain" id="PRO_5016137185" description="Thioredoxin domain-containing protein" evidence="5">
    <location>
        <begin position="23"/>
        <end position="242"/>
    </location>
</feature>
<sequence length="242" mass="26179">MRVLSLLLAAWLALLLPGSSLAQELSDERIKALIAETLRENPELVLEALQALETQQAEAQAAAATAVLTNERATLERDLNAPVLGNPDGDVTLVEFFDYNCPYCKRVMPEVDALLSEDGKTRLVLREWPILGDGSVFAARAALASRKQGKYAEMHNALMGTRGKVEAETVLRIAGEVGLDVEKLKADMQSPEVEEHIATSMRLAEALGFTGTPSFVVGDQLIPGFVEKARLAEVVAVAREAK</sequence>
<dbReference type="Pfam" id="PF01323">
    <property type="entry name" value="DSBA"/>
    <property type="match status" value="1"/>
</dbReference>
<dbReference type="InterPro" id="IPR013766">
    <property type="entry name" value="Thioredoxin_domain"/>
</dbReference>
<dbReference type="InterPro" id="IPR036249">
    <property type="entry name" value="Thioredoxin-like_sf"/>
</dbReference>
<keyword evidence="4" id="KW-0676">Redox-active center</keyword>
<evidence type="ECO:0000256" key="3">
    <source>
        <dbReference type="ARBA" id="ARBA00023157"/>
    </source>
</evidence>
<dbReference type="SUPFAM" id="SSF52833">
    <property type="entry name" value="Thioredoxin-like"/>
    <property type="match status" value="1"/>
</dbReference>
<dbReference type="InterPro" id="IPR001853">
    <property type="entry name" value="DSBA-like_thioredoxin_dom"/>
</dbReference>
<dbReference type="InterPro" id="IPR041205">
    <property type="entry name" value="ScsC_N"/>
</dbReference>
<evidence type="ECO:0000259" key="6">
    <source>
        <dbReference type="PROSITE" id="PS51352"/>
    </source>
</evidence>
<dbReference type="InterPro" id="IPR017937">
    <property type="entry name" value="Thioredoxin_CS"/>
</dbReference>
<dbReference type="AlphaFoldDB" id="A0A2W5TVU9"/>
<feature type="signal peptide" evidence="5">
    <location>
        <begin position="1"/>
        <end position="22"/>
    </location>
</feature>
<keyword evidence="2" id="KW-0560">Oxidoreductase</keyword>
<accession>A0A2W5TVU9</accession>
<proteinExistence type="predicted"/>
<name>A0A2W5TVU9_CERSP</name>
<protein>
    <recommendedName>
        <fullName evidence="6">Thioredoxin domain-containing protein</fullName>
    </recommendedName>
</protein>
<dbReference type="Pfam" id="PF18312">
    <property type="entry name" value="ScsC_N"/>
    <property type="match status" value="1"/>
</dbReference>
<reference evidence="7 8" key="1">
    <citation type="submission" date="2017-08" db="EMBL/GenBank/DDBJ databases">
        <title>Infants hospitalized years apart are colonized by the same room-sourced microbial strains.</title>
        <authorList>
            <person name="Brooks B."/>
            <person name="Olm M.R."/>
            <person name="Firek B.A."/>
            <person name="Baker R."/>
            <person name="Thomas B.C."/>
            <person name="Morowitz M.J."/>
            <person name="Banfield J.F."/>
        </authorList>
    </citation>
    <scope>NUCLEOTIDE SEQUENCE [LARGE SCALE GENOMIC DNA]</scope>
    <source>
        <strain evidence="7">S2_003_000_R2_11</strain>
    </source>
</reference>
<dbReference type="GO" id="GO:0015036">
    <property type="term" value="F:disulfide oxidoreductase activity"/>
    <property type="evidence" value="ECO:0007669"/>
    <property type="project" value="UniProtKB-ARBA"/>
</dbReference>
<evidence type="ECO:0000256" key="5">
    <source>
        <dbReference type="SAM" id="SignalP"/>
    </source>
</evidence>
<gene>
    <name evidence="7" type="ORF">DI533_06335</name>
</gene>
<evidence type="ECO:0000313" key="7">
    <source>
        <dbReference type="EMBL" id="PZR00208.1"/>
    </source>
</evidence>